<evidence type="ECO:0000313" key="1">
    <source>
        <dbReference type="EMBL" id="OSM01491.1"/>
    </source>
</evidence>
<evidence type="ECO:0000313" key="2">
    <source>
        <dbReference type="Proteomes" id="UP000194003"/>
    </source>
</evidence>
<accession>A0A1Y2K0E2</accession>
<sequence>MQIDFHHTVTYVAARLASYQGKKFSTQEAEIIAKSAQYVDDATGSGAVNFGNGAMIQRHASAHRMMDYRNFKELKNHQVWIPFHFLPGNDGQEKSQASELKFFEKIVCKPDSPVARDMVAECIRERDKPFALYRLGITMHVYADTFSHQQFAGVSHQYNEIFDVVCENDEPPTSFKERLSNFFKGAVDEITSTFVEETLPLGHGAALSYPDLPYLKWQYTRKDIDGNSVQIERDNTDLFLSAVIAMHKAMSRFLAGDPIAEVEPISQSNLDAIRALFLHEDTRTRDADGRHAVWLNRLASGNYFEGIDAVELTYHGDGRKAWKYEAIGSPLMSNGEQDYYKWKQEILTSHWKLFHDALLAHRFHIIHELLPEYGICVA</sequence>
<dbReference type="InterPro" id="IPR046653">
    <property type="entry name" value="DUF6765"/>
</dbReference>
<dbReference type="Pfam" id="PF20551">
    <property type="entry name" value="DUF6765"/>
    <property type="match status" value="1"/>
</dbReference>
<dbReference type="OrthoDB" id="569000at2"/>
<organism evidence="1 2">
    <name type="scientific">Magnetofaba australis IT-1</name>
    <dbReference type="NCBI Taxonomy" id="1434232"/>
    <lineage>
        <taxon>Bacteria</taxon>
        <taxon>Pseudomonadati</taxon>
        <taxon>Pseudomonadota</taxon>
        <taxon>Magnetococcia</taxon>
        <taxon>Magnetococcales</taxon>
        <taxon>Magnetococcaceae</taxon>
        <taxon>Magnetofaba</taxon>
    </lineage>
</organism>
<keyword evidence="2" id="KW-1185">Reference proteome</keyword>
<name>A0A1Y2K0E2_9PROT</name>
<proteinExistence type="predicted"/>
<dbReference type="RefSeq" id="WP_085445455.1">
    <property type="nucleotide sequence ID" value="NZ_LVJN01000020.1"/>
</dbReference>
<dbReference type="EMBL" id="LVJN01000020">
    <property type="protein sequence ID" value="OSM01491.1"/>
    <property type="molecule type" value="Genomic_DNA"/>
</dbReference>
<comment type="caution">
    <text evidence="1">The sequence shown here is derived from an EMBL/GenBank/DDBJ whole genome shotgun (WGS) entry which is preliminary data.</text>
</comment>
<protein>
    <submittedName>
        <fullName evidence="1">Uncharacterized protein</fullName>
    </submittedName>
</protein>
<gene>
    <name evidence="1" type="ORF">MAIT1_01471</name>
</gene>
<dbReference type="AlphaFoldDB" id="A0A1Y2K0E2"/>
<reference evidence="1 2" key="1">
    <citation type="journal article" date="2016" name="BMC Genomics">
        <title>Combined genomic and structural analyses of a cultured magnetotactic bacterium reveals its niche adaptation to a dynamic environment.</title>
        <authorList>
            <person name="Araujo A.C."/>
            <person name="Morillo V."/>
            <person name="Cypriano J."/>
            <person name="Teixeira L.C."/>
            <person name="Leao P."/>
            <person name="Lyra S."/>
            <person name="Almeida L.G."/>
            <person name="Bazylinski D.A."/>
            <person name="Vasconcellos A.T."/>
            <person name="Abreu F."/>
            <person name="Lins U."/>
        </authorList>
    </citation>
    <scope>NUCLEOTIDE SEQUENCE [LARGE SCALE GENOMIC DNA]</scope>
    <source>
        <strain evidence="1 2">IT-1</strain>
    </source>
</reference>
<dbReference type="Proteomes" id="UP000194003">
    <property type="component" value="Unassembled WGS sequence"/>
</dbReference>